<evidence type="ECO:0000259" key="7">
    <source>
        <dbReference type="Pfam" id="PF00370"/>
    </source>
</evidence>
<dbReference type="PANTHER" id="PTHR43095:SF5">
    <property type="entry name" value="XYLULOSE KINASE"/>
    <property type="match status" value="1"/>
</dbReference>
<dbReference type="InterPro" id="IPR043129">
    <property type="entry name" value="ATPase_NBD"/>
</dbReference>
<dbReference type="Gene3D" id="3.30.420.40">
    <property type="match status" value="2"/>
</dbReference>
<dbReference type="CDD" id="cd07771">
    <property type="entry name" value="ASKHA_NBD_FGGY_RhaB-like"/>
    <property type="match status" value="1"/>
</dbReference>
<keyword evidence="5" id="KW-0067">ATP-binding</keyword>
<organism evidence="9 10">
    <name type="scientific">Candidatus Eisenbergiella intestinigallinarum</name>
    <dbReference type="NCBI Taxonomy" id="2838549"/>
    <lineage>
        <taxon>Bacteria</taxon>
        <taxon>Bacillati</taxon>
        <taxon>Bacillota</taxon>
        <taxon>Clostridia</taxon>
        <taxon>Lachnospirales</taxon>
        <taxon>Lachnospiraceae</taxon>
        <taxon>Eisenbergiella</taxon>
    </lineage>
</organism>
<dbReference type="PIRSF" id="PIRSF000538">
    <property type="entry name" value="GlpK"/>
    <property type="match status" value="1"/>
</dbReference>
<evidence type="ECO:0000259" key="8">
    <source>
        <dbReference type="Pfam" id="PF02782"/>
    </source>
</evidence>
<name>A0A9D2QKH3_9FIRM</name>
<keyword evidence="2" id="KW-0808">Transferase</keyword>
<dbReference type="InterPro" id="IPR013449">
    <property type="entry name" value="Rhamnulokinase"/>
</dbReference>
<dbReference type="InterPro" id="IPR000577">
    <property type="entry name" value="Carb_kinase_FGGY"/>
</dbReference>
<dbReference type="GO" id="GO:0008993">
    <property type="term" value="F:rhamnulokinase activity"/>
    <property type="evidence" value="ECO:0007669"/>
    <property type="project" value="InterPro"/>
</dbReference>
<evidence type="ECO:0000256" key="3">
    <source>
        <dbReference type="ARBA" id="ARBA00022741"/>
    </source>
</evidence>
<evidence type="ECO:0000313" key="10">
    <source>
        <dbReference type="Proteomes" id="UP000823922"/>
    </source>
</evidence>
<evidence type="ECO:0000256" key="6">
    <source>
        <dbReference type="ARBA" id="ARBA00023308"/>
    </source>
</evidence>
<dbReference type="SUPFAM" id="SSF53067">
    <property type="entry name" value="Actin-like ATPase domain"/>
    <property type="match status" value="2"/>
</dbReference>
<reference evidence="9" key="2">
    <citation type="submission" date="2021-04" db="EMBL/GenBank/DDBJ databases">
        <authorList>
            <person name="Gilroy R."/>
        </authorList>
    </citation>
    <scope>NUCLEOTIDE SEQUENCE</scope>
    <source>
        <strain evidence="9">ChiBcec1-1630</strain>
    </source>
</reference>
<evidence type="ECO:0000313" key="9">
    <source>
        <dbReference type="EMBL" id="HJC88161.1"/>
    </source>
</evidence>
<protein>
    <submittedName>
        <fullName evidence="9">Rhamnulokinase</fullName>
    </submittedName>
</protein>
<comment type="similarity">
    <text evidence="1">Belongs to the FGGY kinase family.</text>
</comment>
<reference evidence="9" key="1">
    <citation type="journal article" date="2021" name="PeerJ">
        <title>Extensive microbial diversity within the chicken gut microbiome revealed by metagenomics and culture.</title>
        <authorList>
            <person name="Gilroy R."/>
            <person name="Ravi A."/>
            <person name="Getino M."/>
            <person name="Pursley I."/>
            <person name="Horton D.L."/>
            <person name="Alikhan N.F."/>
            <person name="Baker D."/>
            <person name="Gharbi K."/>
            <person name="Hall N."/>
            <person name="Watson M."/>
            <person name="Adriaenssens E.M."/>
            <person name="Foster-Nyarko E."/>
            <person name="Jarju S."/>
            <person name="Secka A."/>
            <person name="Antonio M."/>
            <person name="Oren A."/>
            <person name="Chaudhuri R.R."/>
            <person name="La Ragione R."/>
            <person name="Hildebrand F."/>
            <person name="Pallen M.J."/>
        </authorList>
    </citation>
    <scope>NUCLEOTIDE SEQUENCE</scope>
    <source>
        <strain evidence="9">ChiBcec1-1630</strain>
    </source>
</reference>
<dbReference type="EMBL" id="DWVS01000226">
    <property type="protein sequence ID" value="HJC88161.1"/>
    <property type="molecule type" value="Genomic_DNA"/>
</dbReference>
<dbReference type="InterPro" id="IPR050406">
    <property type="entry name" value="FGGY_Carb_Kinase"/>
</dbReference>
<dbReference type="GO" id="GO:0019301">
    <property type="term" value="P:rhamnose catabolic process"/>
    <property type="evidence" value="ECO:0007669"/>
    <property type="project" value="InterPro"/>
</dbReference>
<proteinExistence type="inferred from homology"/>
<dbReference type="Proteomes" id="UP000823922">
    <property type="component" value="Unassembled WGS sequence"/>
</dbReference>
<dbReference type="AlphaFoldDB" id="A0A9D2QKH3"/>
<gene>
    <name evidence="9" type="ORF">H9926_09115</name>
</gene>
<keyword evidence="4" id="KW-0418">Kinase</keyword>
<dbReference type="InterPro" id="IPR018485">
    <property type="entry name" value="FGGY_C"/>
</dbReference>
<dbReference type="InterPro" id="IPR018484">
    <property type="entry name" value="FGGY_N"/>
</dbReference>
<feature type="domain" description="Carbohydrate kinase FGGY C-terminal" evidence="8">
    <location>
        <begin position="259"/>
        <end position="449"/>
    </location>
</feature>
<dbReference type="Pfam" id="PF00370">
    <property type="entry name" value="FGGY_N"/>
    <property type="match status" value="1"/>
</dbReference>
<feature type="domain" description="Carbohydrate kinase FGGY N-terminal" evidence="7">
    <location>
        <begin position="8"/>
        <end position="246"/>
    </location>
</feature>
<dbReference type="GO" id="GO:0005524">
    <property type="term" value="F:ATP binding"/>
    <property type="evidence" value="ECO:0007669"/>
    <property type="project" value="UniProtKB-KW"/>
</dbReference>
<evidence type="ECO:0000256" key="1">
    <source>
        <dbReference type="ARBA" id="ARBA00009156"/>
    </source>
</evidence>
<evidence type="ECO:0000256" key="2">
    <source>
        <dbReference type="ARBA" id="ARBA00022679"/>
    </source>
</evidence>
<accession>A0A9D2QKH3</accession>
<dbReference type="Pfam" id="PF02782">
    <property type="entry name" value="FGGY_C"/>
    <property type="match status" value="1"/>
</dbReference>
<comment type="caution">
    <text evidence="9">The sequence shown here is derived from an EMBL/GenBank/DDBJ whole genome shotgun (WGS) entry which is preliminary data.</text>
</comment>
<evidence type="ECO:0000256" key="4">
    <source>
        <dbReference type="ARBA" id="ARBA00022777"/>
    </source>
</evidence>
<sequence length="501" mass="55617">MKKTDKKMLAVDLGASSGRVMAGSFDGEKISVEELHRFSNDPVTLGGTMYWDFLRLFHEIKQGLLKSKKCGKVDSISVDTWGVDFGLLDAQGYLLENPVHYRDGRVNGMLEKSFALLDADRFYQITGTQFMEINTVFQLLYLAQNRKEFLDRADCMLLMPDLFHYFLCGEKCCEYSAASTTQLLNAVDKTWSKEVVEALDLPGNILLPVSPSGTPLSPLRTEIAQELGLEPMLVVAGAGHDTQCAMAAVPTQEKDFIFISCGTWSLFGTELPAPIITQDSRRLNIANEGGAGGRISFLKNIIGLWLVQESRRQWMREGKEYSFGELEKLAAKEAPFRSLIDPDAPEFVPAGDVPERIREFCRRTGQPVPETEGQIVRCIDESLALKYRLTLDEIRTCTGKDYPVIHMVGGGTQSGLLCQFTADACARPVCAGPVEATVYGNIALQLMAAGQIGSLSELRSIIAASEPVKKYEPEDAGAWTEAYERYRENISRWEMAGKQRL</sequence>
<keyword evidence="3" id="KW-0547">Nucleotide-binding</keyword>
<evidence type="ECO:0000256" key="5">
    <source>
        <dbReference type="ARBA" id="ARBA00022840"/>
    </source>
</evidence>
<dbReference type="PANTHER" id="PTHR43095">
    <property type="entry name" value="SUGAR KINASE"/>
    <property type="match status" value="1"/>
</dbReference>
<keyword evidence="6" id="KW-0684">Rhamnose metabolism</keyword>